<dbReference type="InterPro" id="IPR032750">
    <property type="entry name" value="TnsD_C"/>
</dbReference>
<dbReference type="EMBL" id="RBRD01000223">
    <property type="protein sequence ID" value="RMQ34204.1"/>
    <property type="molecule type" value="Genomic_DNA"/>
</dbReference>
<evidence type="ECO:0000259" key="2">
    <source>
        <dbReference type="Pfam" id="PF15978"/>
    </source>
</evidence>
<feature type="region of interest" description="Disordered" evidence="1">
    <location>
        <begin position="165"/>
        <end position="185"/>
    </location>
</feature>
<evidence type="ECO:0000256" key="1">
    <source>
        <dbReference type="SAM" id="MobiDB-lite"/>
    </source>
</evidence>
<reference evidence="3 4" key="1">
    <citation type="submission" date="2018-08" db="EMBL/GenBank/DDBJ databases">
        <title>Recombination of ecologically and evolutionarily significant loci maintains genetic cohesion in the Pseudomonas syringae species complex.</title>
        <authorList>
            <person name="Dillon M."/>
            <person name="Thakur S."/>
            <person name="Almeida R.N.D."/>
            <person name="Weir B.S."/>
            <person name="Guttman D.S."/>
        </authorList>
    </citation>
    <scope>NUCLEOTIDE SEQUENCE [LARGE SCALE GENOMIC DNA]</scope>
    <source>
        <strain evidence="3 4">ICMP 535</strain>
    </source>
</reference>
<proteinExistence type="predicted"/>
<accession>A0A3M4KYQ1</accession>
<evidence type="ECO:0000313" key="4">
    <source>
        <dbReference type="Proteomes" id="UP000279553"/>
    </source>
</evidence>
<organism evidence="3 4">
    <name type="scientific">Pseudomonas amygdali pv. mori</name>
    <dbReference type="NCBI Taxonomy" id="34065"/>
    <lineage>
        <taxon>Bacteria</taxon>
        <taxon>Pseudomonadati</taxon>
        <taxon>Pseudomonadota</taxon>
        <taxon>Gammaproteobacteria</taxon>
        <taxon>Pseudomonadales</taxon>
        <taxon>Pseudomonadaceae</taxon>
        <taxon>Pseudomonas</taxon>
        <taxon>Pseudomonas amygdali</taxon>
    </lineage>
</organism>
<name>A0A3M4KYQ1_PSEA0</name>
<gene>
    <name evidence="3" type="ORF">ALQ05_02497</name>
</gene>
<comment type="caution">
    <text evidence="3">The sequence shown here is derived from an EMBL/GenBank/DDBJ whole genome shotgun (WGS) entry which is preliminary data.</text>
</comment>
<protein>
    <submittedName>
        <fullName evidence="3">Transposition protein, TnsD-related protein</fullName>
    </submittedName>
</protein>
<sequence length="388" mass="43812">MHDCLLKESTINRQWSRAFSWELPSEKILINAESAPLTYSALEGLKDLSAQAAKLAGSGVTVQFEPGLVSKVYHTAIALKALQHDKTVVASDFKSYCMRLREHHLFSSLPCSNECAIGFISQMKCKPRARCHPLKHLVFISWLFGSFGSFLEAYGKHAVADRAKSFDEKAPATPPPDNNEPKGVTSHQIFKPKKMFVDVKKRVLASLAGGASKKRTCEEFGISISTINRILRLNPVVAKKISVTAKKNINLQKREKWRTTALNNPGLGVTEIRKMIPDVYAWLYRNEKHWLKMQKDNLPNRRRGNYSTVSWNDRDEALCARITDTIIEHHATSETPRKYAFYELVPGLYSALESKSHYAKTRKLLDDLTKSGPDGDYWSASPIRMSKT</sequence>
<dbReference type="Pfam" id="PF15978">
    <property type="entry name" value="TnsD"/>
    <property type="match status" value="1"/>
</dbReference>
<dbReference type="AlphaFoldDB" id="A0A3M4KYQ1"/>
<feature type="domain" description="Transposon Tn7 transposition protein TnsD C-terminal" evidence="2">
    <location>
        <begin position="207"/>
        <end position="338"/>
    </location>
</feature>
<dbReference type="Proteomes" id="UP000279553">
    <property type="component" value="Unassembled WGS sequence"/>
</dbReference>
<evidence type="ECO:0000313" key="3">
    <source>
        <dbReference type="EMBL" id="RMQ34204.1"/>
    </source>
</evidence>